<gene>
    <name evidence="1" type="ORF">MiSe_49350</name>
</gene>
<dbReference type="InterPro" id="IPR047114">
    <property type="entry name" value="YciF"/>
</dbReference>
<dbReference type="Pfam" id="PF05974">
    <property type="entry name" value="DUF892"/>
    <property type="match status" value="1"/>
</dbReference>
<sequence length="178" mass="19606">MVSVNEVATTGTIKSLPEKFMYELGSIYDAEHVFREGIQVALPLVKNEQVKSLLEKHIKQTDQQIKNLEQVFNTMGHEPIRIPCEAAAGLFADGEKLVAAIDNPAVMDVAIAGAQTKVEHLEIASYRGLITGAQQMNQTEIVDLLQQNLQQEEQTAQTFEQCLPQLLEQAMSAGNGSR</sequence>
<dbReference type="InterPro" id="IPR009078">
    <property type="entry name" value="Ferritin-like_SF"/>
</dbReference>
<dbReference type="InterPro" id="IPR010287">
    <property type="entry name" value="DUF892_YciF-like"/>
</dbReference>
<dbReference type="PANTHER" id="PTHR30565">
    <property type="entry name" value="PROTEIN YCIF"/>
    <property type="match status" value="1"/>
</dbReference>
<dbReference type="PANTHER" id="PTHR30565:SF9">
    <property type="entry name" value="PROTEIN YCIF"/>
    <property type="match status" value="1"/>
</dbReference>
<organism evidence="1 2">
    <name type="scientific">Microseira wollei NIES-4236</name>
    <dbReference type="NCBI Taxonomy" id="2530354"/>
    <lineage>
        <taxon>Bacteria</taxon>
        <taxon>Bacillati</taxon>
        <taxon>Cyanobacteriota</taxon>
        <taxon>Cyanophyceae</taxon>
        <taxon>Oscillatoriophycideae</taxon>
        <taxon>Aerosakkonematales</taxon>
        <taxon>Aerosakkonemataceae</taxon>
        <taxon>Microseira</taxon>
    </lineage>
</organism>
<protein>
    <recommendedName>
        <fullName evidence="3">Ferritin-like metal-binding protein YciE</fullName>
    </recommendedName>
</protein>
<dbReference type="EMBL" id="BLAY01000082">
    <property type="protein sequence ID" value="GET40127.1"/>
    <property type="molecule type" value="Genomic_DNA"/>
</dbReference>
<proteinExistence type="predicted"/>
<dbReference type="SUPFAM" id="SSF47240">
    <property type="entry name" value="Ferritin-like"/>
    <property type="match status" value="1"/>
</dbReference>
<name>A0AAV3XB73_9CYAN</name>
<dbReference type="Gene3D" id="1.20.1260.10">
    <property type="match status" value="1"/>
</dbReference>
<dbReference type="Proteomes" id="UP001050975">
    <property type="component" value="Unassembled WGS sequence"/>
</dbReference>
<evidence type="ECO:0000313" key="1">
    <source>
        <dbReference type="EMBL" id="GET40127.1"/>
    </source>
</evidence>
<evidence type="ECO:0008006" key="3">
    <source>
        <dbReference type="Google" id="ProtNLM"/>
    </source>
</evidence>
<reference evidence="1" key="1">
    <citation type="submission" date="2019-10" db="EMBL/GenBank/DDBJ databases">
        <title>Draft genome sequece of Microseira wollei NIES-4236.</title>
        <authorList>
            <person name="Yamaguchi H."/>
            <person name="Suzuki S."/>
            <person name="Kawachi M."/>
        </authorList>
    </citation>
    <scope>NUCLEOTIDE SEQUENCE</scope>
    <source>
        <strain evidence="1">NIES-4236</strain>
    </source>
</reference>
<dbReference type="RefSeq" id="WP_226585919.1">
    <property type="nucleotide sequence ID" value="NZ_BLAY01000082.1"/>
</dbReference>
<keyword evidence="2" id="KW-1185">Reference proteome</keyword>
<dbReference type="AlphaFoldDB" id="A0AAV3XB73"/>
<accession>A0AAV3XB73</accession>
<comment type="caution">
    <text evidence="1">The sequence shown here is derived from an EMBL/GenBank/DDBJ whole genome shotgun (WGS) entry which is preliminary data.</text>
</comment>
<evidence type="ECO:0000313" key="2">
    <source>
        <dbReference type="Proteomes" id="UP001050975"/>
    </source>
</evidence>
<dbReference type="InterPro" id="IPR012347">
    <property type="entry name" value="Ferritin-like"/>
</dbReference>